<accession>I1XJX0</accession>
<dbReference type="InterPro" id="IPR008638">
    <property type="entry name" value="FhaB/CdiA-like_TPS"/>
</dbReference>
<dbReference type="NCBIfam" id="TIGR01901">
    <property type="entry name" value="adhes_NPXG"/>
    <property type="match status" value="1"/>
</dbReference>
<evidence type="ECO:0000313" key="3">
    <source>
        <dbReference type="Proteomes" id="UP000009144"/>
    </source>
</evidence>
<gene>
    <name evidence="2" type="ordered locus">Q7A_1871</name>
</gene>
<feature type="region of interest" description="Disordered" evidence="1">
    <location>
        <begin position="1134"/>
        <end position="1173"/>
    </location>
</feature>
<evidence type="ECO:0000313" key="2">
    <source>
        <dbReference type="EMBL" id="AFI84689.1"/>
    </source>
</evidence>
<dbReference type="eggNOG" id="COG3210">
    <property type="taxonomic scope" value="Bacteria"/>
</dbReference>
<evidence type="ECO:0000256" key="1">
    <source>
        <dbReference type="SAM" id="MobiDB-lite"/>
    </source>
</evidence>
<keyword evidence="3" id="KW-1185">Reference proteome</keyword>
<dbReference type="STRING" id="754476.Q7A_1871"/>
<dbReference type="InterPro" id="IPR011050">
    <property type="entry name" value="Pectin_lyase_fold/virulence"/>
</dbReference>
<dbReference type="Gene3D" id="2.160.20.10">
    <property type="entry name" value="Single-stranded right-handed beta-helix, Pectin lyase-like"/>
    <property type="match status" value="1"/>
</dbReference>
<organism evidence="2 3">
    <name type="scientific">Methylophaga nitratireducenticrescens</name>
    <dbReference type="NCBI Taxonomy" id="754476"/>
    <lineage>
        <taxon>Bacteria</taxon>
        <taxon>Pseudomonadati</taxon>
        <taxon>Pseudomonadota</taxon>
        <taxon>Gammaproteobacteria</taxon>
        <taxon>Thiotrichales</taxon>
        <taxon>Piscirickettsiaceae</taxon>
        <taxon>Methylophaga</taxon>
    </lineage>
</organism>
<dbReference type="SUPFAM" id="SSF51126">
    <property type="entry name" value="Pectin lyase-like"/>
    <property type="match status" value="1"/>
</dbReference>
<dbReference type="RefSeq" id="WP_014707059.1">
    <property type="nucleotide sequence ID" value="NZ_CP021973.1"/>
</dbReference>
<dbReference type="InterPro" id="IPR025157">
    <property type="entry name" value="Hemagglutinin_rpt"/>
</dbReference>
<name>I1XJX0_METNJ</name>
<dbReference type="Pfam" id="PF05860">
    <property type="entry name" value="TPS"/>
    <property type="match status" value="1"/>
</dbReference>
<dbReference type="SMART" id="SM00912">
    <property type="entry name" value="Haemagg_act"/>
    <property type="match status" value="1"/>
</dbReference>
<dbReference type="EMBL" id="CP003390">
    <property type="protein sequence ID" value="AFI84689.1"/>
    <property type="molecule type" value="Genomic_DNA"/>
</dbReference>
<reference evidence="2 3" key="1">
    <citation type="journal article" date="2012" name="J. Bacteriol.">
        <title>Complete genome sequences of Methylophaga sp. strain JAM1 and Methylophaga sp. strain JAM7.</title>
        <authorList>
            <person name="Villeneuve C."/>
            <person name="Martineau C."/>
            <person name="Mauffrey F."/>
            <person name="Villemur R."/>
        </authorList>
    </citation>
    <scope>NUCLEOTIDE SEQUENCE [LARGE SCALE GENOMIC DNA]</scope>
    <source>
        <strain evidence="2 3">JAM1</strain>
    </source>
</reference>
<reference evidence="2 3" key="2">
    <citation type="journal article" date="2013" name="Int. J. Syst. Evol. Microbiol.">
        <title>Methylophaga nitratireducenticrescens sp. nov. and Methylophaga frappieri sp. nov., isolated from the biofilm of the methanol-fed denitrification system treating the seawater at the Montreal Biodome.</title>
        <authorList>
            <person name="Villeneuve C."/>
            <person name="Martineau C."/>
            <person name="Mauffrey F."/>
            <person name="Villemur R."/>
        </authorList>
    </citation>
    <scope>NUCLEOTIDE SEQUENCE [LARGE SCALE GENOMIC DNA]</scope>
    <source>
        <strain evidence="2 3">JAM1</strain>
    </source>
</reference>
<sequence>MTSPTYADIIADPNAPANQQPIVNETANGLPLVNIQTPSAAGVSRNTYRQFDVKTKGAILNNSNKNTQTQLGGWVQGNPYLAGGTAKVILNEVNSQNPSLLNGYIEVAGSRAQVVIANPAGISCSGCGFINANRATLTTGKPIMNNGNLLGYRVGGGKINFLGNGLDTSQTNFTDVIARAVDVNAGIWANSLNITTGTNQVNVDSNGHQTDVSSIAPDAGTAVPAFAVDVAALGGMYAGKIHMVGTEAGVGVNNASDIGASVGSVSITADGVLQNTGAISAKSNIQLDVAGLESDGSVTADGDISINLASDYIHTSELQAGANLNLHTSGDITNQSTILASQSLHLSANNIDNMVNGEIVGLDTHITAADTITNQGLIDGVNTLINADNLFNSQTGSIFADQIAIQVAHLANYAGAVIAARNRLDMGTTTIENRDDSLIFSAGDLAIAGSLDGANQAIGAADSLINDGATIEALGNAALTIADLQNLNAELITEVVQTGSGSFDRFTPRGASVIYETSDYPGAHIGNVHVEWRSAGSYTFREYTRYLGTKRFYETQIVSSTPGQLLSGGDMLISGSVLNSDSQIIAGGNLDVTGASVQNMNSEGRTVTSYNGTAYYYDWDGHDNDYDVDVIGPYNPANQVVTYNLATTQLDGNTVPAGSGTTVNSAALPIVTSNLFQPTPDVAADYLIENNPRFANYRSWLSSDYMLQQLAFDPATTQKRLGDGFYEQRLVREQIAQLTGRRFLDGHATDEAQYQALMTSALTQVSDLQLIPGVALSADQVAQLTSDIVWLVEQAVTLPDGTVTQALVPQVYIRPQTEDMQPTTGLMAGNTVIMNLTADVTNEGTIAGREIVELNADNINNLGGQIVADLTLLKAKNDINNIGGQVRAGDAMLLEAGNDINLRSTTQSSKQREGASSFSRTNIDRVAGLYLSNPDAILIASAGNDVNLMAASIVNSGEGGLTQITAEENINLGTVQTAEQNNSIRNAKNYVKHGGTQEIGSDIQTTGDISFNAGNDLNATAASITSEAGAINVTAMQDINIIEGRETSNFDTARKVKRSSTFSSKTKTRRDVFKSDNSISSNFSGETVMLDAGNELNIRGSNVISDNGTTLSAVDNVNITATNNTAYEFHERKTKKSGLSASGGSLTLGSSQLNTKQTTNSTNQTGSTVGSVEGGVTINSGKTYTQKASDVLAPQGNIDIRAQQVNIVAGQNTRDSTQETKFKQSGLTLAITSPVISAIQTAQQMSEATSDTSDGRMNALAAGATALAAKSAYDSTQQALSAAPTGNDVTDAANQAGGINLSLSIGTSKSSSTSTQTSTNVQGSQVMAGGDVTISATGADQDSDVNVIGSTINAGENISIKADDQINLIAAKNTDTLNSKNKNSSASVGISIGTNGLAITASASKGKGKTNGTDVSWTETMVEAGNKASLESGTDTNLIGAQVRGKQVVADVGNSGEGNLNIHSLQDTSTYDSKQKSAGISVSIPIGAGMAGGSFSSSQSKIKSDYASVNEQAGIFAGDEGFQVNVTGNTNLKGAVIASTEQAIQDNKNNLTTETLTVSDISNNAEYDGKATSATIGGGIQAGLPQLSGAGIGKDNDKAESTSISAISQGALTITDNDSQQNFNGEDAATTVAVLNRDVHVNEQGEAVDSQGSSTANSIAPIFDAEKVAKEIEAQVKITQAFNQEAPKALATFALSKTQPYQDAKDYELIKSRAENNIQLTDYEINRLAALEASGLTTEKSQSILNDPQAKSDYENWNGNGDYRKAANIIVAAIGGGSSGLTSAVTKESMSWAADKMRQAMIEDSMKFAGLCVTKDDCISNESGTSVGVNGDNTKIAGGRIVLNKWCGNGRCEKDPSTVSGYKENSDGTVIFKPKDASGNPLTIGEFIAQNQELRSPLGGVQGDNGQMALGIQFEYAANSFWDKLAEAYAGTHDTLNSVIWYDELGNGRNLDKTTMGKIGEAANYINVINATPFAASVFLPPEVWNSVFTVLNNR</sequence>
<dbReference type="Pfam" id="PF13332">
    <property type="entry name" value="Fil_haemagg_2"/>
    <property type="match status" value="3"/>
</dbReference>
<feature type="compositionally biased region" description="Low complexity" evidence="1">
    <location>
        <begin position="1137"/>
        <end position="1173"/>
    </location>
</feature>
<dbReference type="InterPro" id="IPR012334">
    <property type="entry name" value="Pectin_lyas_fold"/>
</dbReference>
<dbReference type="KEGG" id="mej:Q7A_1871"/>
<protein>
    <submittedName>
        <fullName evidence="2">Large exoprotein</fullName>
    </submittedName>
</protein>
<dbReference type="GO" id="GO:0003824">
    <property type="term" value="F:catalytic activity"/>
    <property type="evidence" value="ECO:0007669"/>
    <property type="project" value="UniProtKB-ARBA"/>
</dbReference>
<dbReference type="PATRIC" id="fig|754476.3.peg.1849"/>
<proteinExistence type="predicted"/>
<dbReference type="Proteomes" id="UP000009144">
    <property type="component" value="Chromosome"/>
</dbReference>
<dbReference type="HOGENOM" id="CLU_000043_2_1_6"/>